<evidence type="ECO:0000313" key="2">
    <source>
        <dbReference type="Proteomes" id="UP000193090"/>
    </source>
</evidence>
<dbReference type="Proteomes" id="UP000193090">
    <property type="component" value="Unassembled WGS sequence"/>
</dbReference>
<dbReference type="EMBL" id="LQPZ01000033">
    <property type="protein sequence ID" value="ORX02118.1"/>
    <property type="molecule type" value="Genomic_DNA"/>
</dbReference>
<name>A0A1X2EHJ3_9MYCO</name>
<proteinExistence type="predicted"/>
<sequence>MLTTVAAGRARLRLLAGAAPPAPVVIEITGQAVTLTDTAGTDPAGPAAAVTYPRDRPNLATIVAEAAAARAAPRGAAVVVDAPGDVAGTTALAALITDRLTVAGTLLAVVVDDARRRRLAAAIPATPPDAPVRKPSRRIRVLAGAVTAVAALALPAALPAPGTRKPAPSPPVATLVEGRVALTVPAGWQPRRVTGGPGSARLEVVSPADPQLRVHLTQAPAAQRSLPAVADVLRAAIDGEPAAVFVDFTPAGERAGRAAVTYRELRADHEVSWAVLLDGPVRIGVGCQHRPGDEEPIRAACDLAIRSAHTVN</sequence>
<reference evidence="1 2" key="1">
    <citation type="submission" date="2016-01" db="EMBL/GenBank/DDBJ databases">
        <title>The new phylogeny of the genus Mycobacterium.</title>
        <authorList>
            <person name="Tarcisio F."/>
            <person name="Conor M."/>
            <person name="Antonella G."/>
            <person name="Elisabetta G."/>
            <person name="Giulia F.S."/>
            <person name="Sara T."/>
            <person name="Anna F."/>
            <person name="Clotilde B."/>
            <person name="Roberto B."/>
            <person name="Veronica D.S."/>
            <person name="Fabio R."/>
            <person name="Monica P."/>
            <person name="Olivier J."/>
            <person name="Enrico T."/>
            <person name="Nicola S."/>
        </authorList>
    </citation>
    <scope>NUCLEOTIDE SEQUENCE [LARGE SCALE GENOMIC DNA]</scope>
    <source>
        <strain evidence="1 2">DSM 44153</strain>
    </source>
</reference>
<accession>A0A1X2EHJ3</accession>
<comment type="caution">
    <text evidence="1">The sequence shown here is derived from an EMBL/GenBank/DDBJ whole genome shotgun (WGS) entry which is preliminary data.</text>
</comment>
<dbReference type="RefSeq" id="WP_109562053.1">
    <property type="nucleotide sequence ID" value="NZ_LQPZ01000033.1"/>
</dbReference>
<gene>
    <name evidence="1" type="ORF">AWC30_12980</name>
</gene>
<protein>
    <recommendedName>
        <fullName evidence="3">Type VII secretion-associated protein</fullName>
    </recommendedName>
</protein>
<evidence type="ECO:0008006" key="3">
    <source>
        <dbReference type="Google" id="ProtNLM"/>
    </source>
</evidence>
<evidence type="ECO:0000313" key="1">
    <source>
        <dbReference type="EMBL" id="ORX02118.1"/>
    </source>
</evidence>
<dbReference type="AlphaFoldDB" id="A0A1X2EHJ3"/>
<organism evidence="1 2">
    <name type="scientific">Mycolicibacillus trivialis</name>
    <dbReference type="NCBI Taxonomy" id="1798"/>
    <lineage>
        <taxon>Bacteria</taxon>
        <taxon>Bacillati</taxon>
        <taxon>Actinomycetota</taxon>
        <taxon>Actinomycetes</taxon>
        <taxon>Mycobacteriales</taxon>
        <taxon>Mycobacteriaceae</taxon>
        <taxon>Mycolicibacillus</taxon>
    </lineage>
</organism>
<dbReference type="STRING" id="1798.AWC30_12980"/>
<dbReference type="NCBIfam" id="TIGR03931">
    <property type="entry name" value="T7SS_Rv3446c"/>
    <property type="match status" value="1"/>
</dbReference>
<dbReference type="OrthoDB" id="4760221at2"/>
<keyword evidence="2" id="KW-1185">Reference proteome</keyword>
<dbReference type="InterPro" id="IPR023840">
    <property type="entry name" value="T7SS_Rv3446c"/>
</dbReference>